<evidence type="ECO:0000313" key="5">
    <source>
        <dbReference type="EMBL" id="EOU23568.1"/>
    </source>
</evidence>
<name>A0AAV3J4D4_ENTAV</name>
<evidence type="ECO:0008006" key="8">
    <source>
        <dbReference type="Google" id="ProtNLM"/>
    </source>
</evidence>
<evidence type="ECO:0000256" key="3">
    <source>
        <dbReference type="SAM" id="Phobius"/>
    </source>
</evidence>
<feature type="transmembrane region" description="Helical" evidence="3">
    <location>
        <begin position="950"/>
        <end position="970"/>
    </location>
</feature>
<protein>
    <recommendedName>
        <fullName evidence="8">Phage tail protein</fullName>
    </recommendedName>
</protein>
<feature type="transmembrane region" description="Helical" evidence="3">
    <location>
        <begin position="408"/>
        <end position="428"/>
    </location>
</feature>
<dbReference type="SUPFAM" id="SSF48371">
    <property type="entry name" value="ARM repeat"/>
    <property type="match status" value="1"/>
</dbReference>
<dbReference type="SUPFAM" id="SSF58113">
    <property type="entry name" value="Apolipoprotein A-I"/>
    <property type="match status" value="1"/>
</dbReference>
<sequence length="1552" mass="168820">MELDRLEVVFDGDLNPIEEKVARFEQKMDSMMSRVKSSSGQGMEAVEKNLSDSKGFDKFTKQFEKMNSNFDSMLKRMNQSASKNGEEVGKSLSAGVSKGAVKMTKDVQTAVDKVNTQMQQAKAAQQRIANLQANKNGARLSGDTKSESRIGEQISKAQIQMNKSQQQAQAIVRGLKSEYDAIPNSLSNISAKMEGNERQIEAMRAKVKALKNEMKMQQTETGSFASGKWKSTGIQDTPQSTKTAETISKQSAKMEKLIADNDALQRSYAQLEDRSGVLKTALSSVNTELGEQPVKARMAANGMRNLSGSTKQSEGLFSRFKNMMSNSIGRFGSLFDRQSKQVTSGTSRMAQGMGGFGRSMKMLWSQLFLFTFLYQGIMTLAGGLFKALQTNAQFSASLNQIKVNLLTAFYPIYQAALPAINALMSALAKVTGYIAGFISTLFGMNIGDAFNGAQGLMNNVQALDDTGSAASDASDGYDEMAQSIKDSNKQLKDQHDRTEAARKKAKEYKRLLAGFDELNILDFSDDSDDESNEFIPQEIPTRPKNPNGSGSDPWADFGSAAVPETPKWLTDFAKKFKDIMSKLFDPIKKAWDAQGKRVMDAFKYSLSEIGKLIKAIGKSFLEVWTNGTGQKFVENLLVLLGDVLYIIGDIARAFRIAWEENGRGTKLIQQIFNALNQWLEVLHDIAESFREVWNNGTGVELARQLIEFYTKLFHLIETIGKVFQNAWNDNGRGTAIIQAIFNALSEVLKLINSIMTAFDKAFASGIGESILANIMEIITNIFNTVGNLAKSFREAWDENNRGQTIFEGIMKIIDTVLGTIKRMTGATAEWAKTLDFRPLLNSINGLLKSIQPLTKNIGDGLEWFYNNVLLPLAKYTIQDLIPAFLKALSGALDALNGIINGCKPAFDFFWNSMLKPIAEWTGGVIVDVLKKLGDALSGIGNWITEHQEGFSAFVTVFGTFVAALKVISALSTVIEIVGGLFAGLSAIGGLSGVLSAVGTAIGGLIAFLGGPLTVAAAAAIAVGVALWQNWDTIKEKASQLKDWIGEKWEGIKTATSNAWNNVKNWTSEKWNAAKDAVTSKAGEIYTAAKDKFTNTANTVRDKAGQAKDWVSSKWSDLKNSTSTKFEEIRSTAGSKMNSAAEAVRSGAETAKSKAVSAFSSLKDGVGGHLNSIKTTASEVFKKVGGWASDLPGDIAKGLSSGLNTIKQAMNNIANGLASGIGKGVNGIISGVNWVMSSLGAGWRLSSWHVPYFSYATGTSFHPGGLAMVNDGDGSNWREMYKLPSGQIGMFPKQKDYMVNLPKGTQVLNGRDTNNFMNNIPHYKGGLIDSVKNFFGSISPSALLDRAFEKFVDVAGIPEPGASMALGAAKRIKSSAFRVVSDRISELFRLDRENESKKKGFANGGRVDQFGWYKMSEGNNTEWVVPVTKPELAFQRINEALDFMGYDGIPDLTMPEVFRDSSDSYTGSSSSGKKNKGFSITGNGMENLSDNLLSSLGNTIANAIINALSNLDLKGNDGPLEVVLEVDSTRLGQVTVRGINQYHEQIGNVELNL</sequence>
<feature type="transmembrane region" description="Helical" evidence="3">
    <location>
        <begin position="976"/>
        <end position="997"/>
    </location>
</feature>
<dbReference type="Gene3D" id="6.10.140.1430">
    <property type="match status" value="1"/>
</dbReference>
<keyword evidence="3" id="KW-0812">Transmembrane</keyword>
<feature type="region of interest" description="Disordered" evidence="2">
    <location>
        <begin position="218"/>
        <end position="242"/>
    </location>
</feature>
<reference evidence="5 7" key="2">
    <citation type="submission" date="2013-03" db="EMBL/GenBank/DDBJ databases">
        <title>The Genome Sequence of Enterococcus avium ATCC_14025 (PacBio/Illumina hybrid assembly).</title>
        <authorList>
            <consortium name="The Broad Institute Genomics Platform"/>
            <consortium name="The Broad Institute Genome Sequencing Center for Infectious Disease"/>
            <person name="Earl A."/>
            <person name="Russ C."/>
            <person name="Gilmore M."/>
            <person name="Surin D."/>
            <person name="Walker B."/>
            <person name="Young S."/>
            <person name="Zeng Q."/>
            <person name="Gargeya S."/>
            <person name="Fitzgerald M."/>
            <person name="Haas B."/>
            <person name="Abouelleil A."/>
            <person name="Allen A.W."/>
            <person name="Alvarado L."/>
            <person name="Arachchi H.M."/>
            <person name="Berlin A.M."/>
            <person name="Chapman S.B."/>
            <person name="Gainer-Dewar J."/>
            <person name="Goldberg J."/>
            <person name="Griggs A."/>
            <person name="Gujja S."/>
            <person name="Hansen M."/>
            <person name="Howarth C."/>
            <person name="Imamovic A."/>
            <person name="Ireland A."/>
            <person name="Larimer J."/>
            <person name="McCowan C."/>
            <person name="Murphy C."/>
            <person name="Pearson M."/>
            <person name="Poon T.W."/>
            <person name="Priest M."/>
            <person name="Roberts A."/>
            <person name="Saif S."/>
            <person name="Shea T."/>
            <person name="Sisk P."/>
            <person name="Sykes S."/>
            <person name="Wortman J."/>
            <person name="Nusbaum C."/>
            <person name="Birren B."/>
        </authorList>
    </citation>
    <scope>NUCLEOTIDE SEQUENCE [LARGE SCALE GENOMIC DNA]</scope>
    <source>
        <strain evidence="5 7">ATCC 14025</strain>
    </source>
</reference>
<feature type="transmembrane region" description="Helical" evidence="3">
    <location>
        <begin position="367"/>
        <end position="388"/>
    </location>
</feature>
<feature type="coiled-coil region" evidence="1">
    <location>
        <begin position="247"/>
        <end position="274"/>
    </location>
</feature>
<gene>
    <name evidence="5" type="ORF">I570_01433</name>
    <name evidence="4" type="ORF">OMU_00452</name>
</gene>
<dbReference type="PANTHER" id="PTHR47372">
    <property type="entry name" value="DAUER UP-REGULATED-RELATED"/>
    <property type="match status" value="1"/>
</dbReference>
<feature type="coiled-coil region" evidence="1">
    <location>
        <begin position="114"/>
        <end position="141"/>
    </location>
</feature>
<evidence type="ECO:0000313" key="6">
    <source>
        <dbReference type="Proteomes" id="UP000014104"/>
    </source>
</evidence>
<dbReference type="InterPro" id="IPR016024">
    <property type="entry name" value="ARM-type_fold"/>
</dbReference>
<dbReference type="RefSeq" id="WP_016178326.1">
    <property type="nucleotide sequence ID" value="NZ_KE136357.1"/>
</dbReference>
<dbReference type="Proteomes" id="UP000014104">
    <property type="component" value="Unassembled WGS sequence"/>
</dbReference>
<evidence type="ECO:0000256" key="1">
    <source>
        <dbReference type="SAM" id="Coils"/>
    </source>
</evidence>
<comment type="caution">
    <text evidence="5">The sequence shown here is derived from an EMBL/GenBank/DDBJ whole genome shotgun (WGS) entry which is preliminary data.</text>
</comment>
<keyword evidence="6" id="KW-1185">Reference proteome</keyword>
<dbReference type="Gene3D" id="1.20.120.20">
    <property type="entry name" value="Apolipoprotein"/>
    <property type="match status" value="1"/>
</dbReference>
<keyword evidence="1" id="KW-0175">Coiled coil</keyword>
<dbReference type="Proteomes" id="UP000014107">
    <property type="component" value="Unassembled WGS sequence"/>
</dbReference>
<feature type="region of interest" description="Disordered" evidence="2">
    <location>
        <begin position="523"/>
        <end position="552"/>
    </location>
</feature>
<proteinExistence type="predicted"/>
<feature type="compositionally biased region" description="Acidic residues" evidence="2">
    <location>
        <begin position="523"/>
        <end position="532"/>
    </location>
</feature>
<dbReference type="PANTHER" id="PTHR47372:SF11">
    <property type="entry name" value="RE19971P"/>
    <property type="match status" value="1"/>
</dbReference>
<accession>A0AAV3J4D4</accession>
<dbReference type="EMBL" id="ASWL01000002">
    <property type="protein sequence ID" value="EOU23568.1"/>
    <property type="molecule type" value="Genomic_DNA"/>
</dbReference>
<evidence type="ECO:0000313" key="4">
    <source>
        <dbReference type="EMBL" id="EOT51123.1"/>
    </source>
</evidence>
<keyword evidence="3" id="KW-1133">Transmembrane helix</keyword>
<organism evidence="5 7">
    <name type="scientific">Enterococcus avium ATCC 14025</name>
    <dbReference type="NCBI Taxonomy" id="1140002"/>
    <lineage>
        <taxon>Bacteria</taxon>
        <taxon>Bacillati</taxon>
        <taxon>Bacillota</taxon>
        <taxon>Bacilli</taxon>
        <taxon>Lactobacillales</taxon>
        <taxon>Enterococcaceae</taxon>
        <taxon>Enterococcus</taxon>
    </lineage>
</organism>
<evidence type="ECO:0000256" key="2">
    <source>
        <dbReference type="SAM" id="MobiDB-lite"/>
    </source>
</evidence>
<keyword evidence="3" id="KW-0472">Membrane</keyword>
<feature type="compositionally biased region" description="Polar residues" evidence="2">
    <location>
        <begin position="232"/>
        <end position="242"/>
    </location>
</feature>
<dbReference type="EMBL" id="AHYV01000005">
    <property type="protein sequence ID" value="EOT51123.1"/>
    <property type="molecule type" value="Genomic_DNA"/>
</dbReference>
<feature type="transmembrane region" description="Helical" evidence="3">
    <location>
        <begin position="1004"/>
        <end position="1027"/>
    </location>
</feature>
<evidence type="ECO:0000313" key="7">
    <source>
        <dbReference type="Proteomes" id="UP000014107"/>
    </source>
</evidence>
<reference evidence="4 6" key="1">
    <citation type="submission" date="2013-03" db="EMBL/GenBank/DDBJ databases">
        <title>The Genome Sequence of Enterococcus avium ATCC_14025 (Illumina only assembly).</title>
        <authorList>
            <consortium name="The Broad Institute Genomics Platform"/>
            <consortium name="The Broad Institute Genome Sequencing Center for Infectious Disease"/>
            <person name="Earl A."/>
            <person name="Russ C."/>
            <person name="Gilmore M."/>
            <person name="Surin D."/>
            <person name="Walker B."/>
            <person name="Young S."/>
            <person name="Zeng Q."/>
            <person name="Gargeya S."/>
            <person name="Fitzgerald M."/>
            <person name="Haas B."/>
            <person name="Abouelleil A."/>
            <person name="Allen A.W."/>
            <person name="Alvarado L."/>
            <person name="Arachchi H.M."/>
            <person name="Berlin A.M."/>
            <person name="Chapman S.B."/>
            <person name="Gainer-Dewar J."/>
            <person name="Goldberg J."/>
            <person name="Griggs A."/>
            <person name="Gujja S."/>
            <person name="Hansen M."/>
            <person name="Howarth C."/>
            <person name="Imamovic A."/>
            <person name="Ireland A."/>
            <person name="Larimer J."/>
            <person name="McCowan C."/>
            <person name="Murphy C."/>
            <person name="Pearson M."/>
            <person name="Poon T.W."/>
            <person name="Priest M."/>
            <person name="Roberts A."/>
            <person name="Saif S."/>
            <person name="Shea T."/>
            <person name="Sisk P."/>
            <person name="Sykes S."/>
            <person name="Wortman J."/>
            <person name="Nusbaum C."/>
            <person name="Birren B."/>
        </authorList>
    </citation>
    <scope>NUCLEOTIDE SEQUENCE [LARGE SCALE GENOMIC DNA]</scope>
    <source>
        <strain evidence="4 6">ATCC 14025</strain>
    </source>
</reference>
<feature type="coiled-coil region" evidence="1">
    <location>
        <begin position="481"/>
        <end position="508"/>
    </location>
</feature>